<evidence type="ECO:0000256" key="1">
    <source>
        <dbReference type="ARBA" id="ARBA00004651"/>
    </source>
</evidence>
<keyword evidence="3 6" id="KW-0812">Transmembrane</keyword>
<dbReference type="STRING" id="203122.Sde_3024"/>
<gene>
    <name evidence="8" type="ordered locus">Sde_3024</name>
</gene>
<evidence type="ECO:0000256" key="4">
    <source>
        <dbReference type="ARBA" id="ARBA00022989"/>
    </source>
</evidence>
<dbReference type="GeneID" id="98614659"/>
<evidence type="ECO:0000256" key="2">
    <source>
        <dbReference type="ARBA" id="ARBA00022475"/>
    </source>
</evidence>
<organism evidence="8 9">
    <name type="scientific">Saccharophagus degradans (strain 2-40 / ATCC 43961 / DSM 17024)</name>
    <dbReference type="NCBI Taxonomy" id="203122"/>
    <lineage>
        <taxon>Bacteria</taxon>
        <taxon>Pseudomonadati</taxon>
        <taxon>Pseudomonadota</taxon>
        <taxon>Gammaproteobacteria</taxon>
        <taxon>Cellvibrionales</taxon>
        <taxon>Cellvibrionaceae</taxon>
        <taxon>Saccharophagus</taxon>
    </lineage>
</organism>
<protein>
    <submittedName>
        <fullName evidence="8">RDD domain protein</fullName>
    </submittedName>
</protein>
<evidence type="ECO:0000256" key="5">
    <source>
        <dbReference type="ARBA" id="ARBA00023136"/>
    </source>
</evidence>
<dbReference type="Pfam" id="PF06271">
    <property type="entry name" value="RDD"/>
    <property type="match status" value="1"/>
</dbReference>
<dbReference type="Proteomes" id="UP000001947">
    <property type="component" value="Chromosome"/>
</dbReference>
<keyword evidence="4 6" id="KW-1133">Transmembrane helix</keyword>
<proteinExistence type="predicted"/>
<accession>Q21G98</accession>
<feature type="domain" description="RDD" evidence="7">
    <location>
        <begin position="23"/>
        <end position="147"/>
    </location>
</feature>
<dbReference type="KEGG" id="sde:Sde_3024"/>
<keyword evidence="5 6" id="KW-0472">Membrane</keyword>
<reference evidence="8 9" key="1">
    <citation type="journal article" date="2008" name="PLoS Genet.">
        <title>Complete genome sequence of the complex carbohydrate-degrading marine bacterium, Saccharophagus degradans strain 2-40 T.</title>
        <authorList>
            <person name="Weiner R.M."/>
            <person name="Taylor L.E.II."/>
            <person name="Henrissat B."/>
            <person name="Hauser L."/>
            <person name="Land M."/>
            <person name="Coutinho P.M."/>
            <person name="Rancurel C."/>
            <person name="Saunders E.H."/>
            <person name="Longmire A.G."/>
            <person name="Zhang H."/>
            <person name="Bayer E.A."/>
            <person name="Gilbert H.J."/>
            <person name="Larimer F."/>
            <person name="Zhulin I.B."/>
            <person name="Ekborg N.A."/>
            <person name="Lamed R."/>
            <person name="Richardson P.M."/>
            <person name="Borovok I."/>
            <person name="Hutcheson S."/>
        </authorList>
    </citation>
    <scope>NUCLEOTIDE SEQUENCE [LARGE SCALE GENOMIC DNA]</scope>
    <source>
        <strain evidence="9">2-40 / ATCC 43961 / DSM 17024</strain>
    </source>
</reference>
<dbReference type="HOGENOM" id="CLU_053152_3_2_6"/>
<sequence length="167" mass="18502">MDNPIEENIHTASGAQPTVRFIGFWLRVLAHVIDSLLVIAATLPPLLMIYGNSYLIGAHTWGVWNILIGYVLPIAAVIVFWRYKSATPGKMVIGAQVVDEKTGLAPSYGQCVIRYVGYIVSFVGLCLGFIWVAFDKKKRAWHDLMAGTVVISKKSKTLADKSKKHQE</sequence>
<feature type="transmembrane region" description="Helical" evidence="6">
    <location>
        <begin position="62"/>
        <end position="81"/>
    </location>
</feature>
<dbReference type="PANTHER" id="PTHR36115:SF4">
    <property type="entry name" value="MEMBRANE PROTEIN"/>
    <property type="match status" value="1"/>
</dbReference>
<feature type="transmembrane region" description="Helical" evidence="6">
    <location>
        <begin position="115"/>
        <end position="134"/>
    </location>
</feature>
<name>Q21G98_SACD2</name>
<dbReference type="InterPro" id="IPR010432">
    <property type="entry name" value="RDD"/>
</dbReference>
<dbReference type="RefSeq" id="WP_011469497.1">
    <property type="nucleotide sequence ID" value="NC_007912.1"/>
</dbReference>
<dbReference type="GO" id="GO:0005886">
    <property type="term" value="C:plasma membrane"/>
    <property type="evidence" value="ECO:0007669"/>
    <property type="project" value="UniProtKB-SubCell"/>
</dbReference>
<keyword evidence="9" id="KW-1185">Reference proteome</keyword>
<evidence type="ECO:0000256" key="6">
    <source>
        <dbReference type="SAM" id="Phobius"/>
    </source>
</evidence>
<dbReference type="OrthoDB" id="9793824at2"/>
<evidence type="ECO:0000259" key="7">
    <source>
        <dbReference type="Pfam" id="PF06271"/>
    </source>
</evidence>
<dbReference type="EMBL" id="CP000282">
    <property type="protein sequence ID" value="ABD82281.1"/>
    <property type="molecule type" value="Genomic_DNA"/>
</dbReference>
<dbReference type="AlphaFoldDB" id="Q21G98"/>
<feature type="transmembrane region" description="Helical" evidence="6">
    <location>
        <begin position="28"/>
        <end position="50"/>
    </location>
</feature>
<comment type="subcellular location">
    <subcellularLocation>
        <location evidence="1">Cell membrane</location>
        <topology evidence="1">Multi-pass membrane protein</topology>
    </subcellularLocation>
</comment>
<keyword evidence="2" id="KW-1003">Cell membrane</keyword>
<evidence type="ECO:0000313" key="8">
    <source>
        <dbReference type="EMBL" id="ABD82281.1"/>
    </source>
</evidence>
<evidence type="ECO:0000256" key="3">
    <source>
        <dbReference type="ARBA" id="ARBA00022692"/>
    </source>
</evidence>
<dbReference type="PANTHER" id="PTHR36115">
    <property type="entry name" value="PROLINE-RICH ANTIGEN HOMOLOG-RELATED"/>
    <property type="match status" value="1"/>
</dbReference>
<evidence type="ECO:0000313" key="9">
    <source>
        <dbReference type="Proteomes" id="UP000001947"/>
    </source>
</evidence>
<dbReference type="eggNOG" id="COG1714">
    <property type="taxonomic scope" value="Bacteria"/>
</dbReference>
<dbReference type="InterPro" id="IPR051791">
    <property type="entry name" value="Pra-immunoreactive"/>
</dbReference>